<sequence>MSKKLRLKEDEPPSEPKVQRRRRPAAEIVRELRRLRSTPLRIEDDNESWTGNQEKVPPPDLPVTSLEQLEQIRLTRHRITMLIVRPFFEQAVTGCFVRVNINSALEQPEHRIAEILGLLELDYGYKLDEIPTNVALSLRYDDLVVPHEINDVSNMAFTRNEFELWRDNLVHQAIQPPTSSLVTRKKIELYNALQAEAKGLALVRQSFRLTIRPPEKGGILERHGGVYPWQLKQPSKKSSLPFKGFIGEANPVLAGMPDVKGTKKS</sequence>
<feature type="domain" description="Plus3" evidence="6">
    <location>
        <begin position="63"/>
        <end position="194"/>
    </location>
</feature>
<dbReference type="PROSITE" id="PS51360">
    <property type="entry name" value="PLUS3"/>
    <property type="match status" value="1"/>
</dbReference>
<dbReference type="InterPro" id="IPR036128">
    <property type="entry name" value="Plus3-like_sf"/>
</dbReference>
<evidence type="ECO:0000256" key="2">
    <source>
        <dbReference type="ARBA" id="ARBA00023015"/>
    </source>
</evidence>
<dbReference type="PANTHER" id="PTHR13115:SF8">
    <property type="entry name" value="RNA POLYMERASE-ASSOCIATED PROTEIN RTF1 HOMOLOG"/>
    <property type="match status" value="1"/>
</dbReference>
<dbReference type="GO" id="GO:0016593">
    <property type="term" value="C:Cdc73/Paf1 complex"/>
    <property type="evidence" value="ECO:0007669"/>
    <property type="project" value="TreeGrafter"/>
</dbReference>
<reference evidence="8" key="1">
    <citation type="submission" date="2025-08" db="UniProtKB">
        <authorList>
            <consortium name="RefSeq"/>
        </authorList>
    </citation>
    <scope>IDENTIFICATION</scope>
    <source>
        <strain evidence="8">14028-0561.14</strain>
        <tissue evidence="8">Whole fly</tissue>
    </source>
</reference>
<keyword evidence="2" id="KW-0805">Transcription regulation</keyword>
<evidence type="ECO:0000259" key="6">
    <source>
        <dbReference type="PROSITE" id="PS51360"/>
    </source>
</evidence>
<organism evidence="7 8">
    <name type="scientific">Drosophila kikkawai</name>
    <name type="common">Fruit fly</name>
    <dbReference type="NCBI Taxonomy" id="30033"/>
    <lineage>
        <taxon>Eukaryota</taxon>
        <taxon>Metazoa</taxon>
        <taxon>Ecdysozoa</taxon>
        <taxon>Arthropoda</taxon>
        <taxon>Hexapoda</taxon>
        <taxon>Insecta</taxon>
        <taxon>Pterygota</taxon>
        <taxon>Neoptera</taxon>
        <taxon>Endopterygota</taxon>
        <taxon>Diptera</taxon>
        <taxon>Brachycera</taxon>
        <taxon>Muscomorpha</taxon>
        <taxon>Ephydroidea</taxon>
        <taxon>Drosophilidae</taxon>
        <taxon>Drosophila</taxon>
        <taxon>Sophophora</taxon>
    </lineage>
</organism>
<evidence type="ECO:0000256" key="5">
    <source>
        <dbReference type="SAM" id="MobiDB-lite"/>
    </source>
</evidence>
<dbReference type="GO" id="GO:1990269">
    <property type="term" value="F:RNA polymerase II C-terminal domain phosphoserine binding"/>
    <property type="evidence" value="ECO:0007669"/>
    <property type="project" value="TreeGrafter"/>
</dbReference>
<proteinExistence type="predicted"/>
<dbReference type="AlphaFoldDB" id="A0A6P4J462"/>
<accession>A0A6P4J462</accession>
<dbReference type="GeneID" id="108080062"/>
<keyword evidence="4" id="KW-0539">Nucleus</keyword>
<dbReference type="GO" id="GO:0003677">
    <property type="term" value="F:DNA binding"/>
    <property type="evidence" value="ECO:0007669"/>
    <property type="project" value="InterPro"/>
</dbReference>
<evidence type="ECO:0000313" key="8">
    <source>
        <dbReference type="RefSeq" id="XP_017030134.1"/>
    </source>
</evidence>
<dbReference type="Proteomes" id="UP001652661">
    <property type="component" value="Chromosome X"/>
</dbReference>
<dbReference type="Gene3D" id="3.90.70.200">
    <property type="entry name" value="Plus-3 domain"/>
    <property type="match status" value="1"/>
</dbReference>
<dbReference type="SUPFAM" id="SSF159042">
    <property type="entry name" value="Plus3-like"/>
    <property type="match status" value="1"/>
</dbReference>
<dbReference type="SMART" id="SM00719">
    <property type="entry name" value="Plus3"/>
    <property type="match status" value="1"/>
</dbReference>
<keyword evidence="3" id="KW-0804">Transcription</keyword>
<dbReference type="Pfam" id="PF03126">
    <property type="entry name" value="Plus-3"/>
    <property type="match status" value="1"/>
</dbReference>
<gene>
    <name evidence="8" type="primary">LOC108080062</name>
</gene>
<dbReference type="RefSeq" id="XP_017030134.1">
    <property type="nucleotide sequence ID" value="XM_017174645.3"/>
</dbReference>
<evidence type="ECO:0000256" key="1">
    <source>
        <dbReference type="ARBA" id="ARBA00004123"/>
    </source>
</evidence>
<evidence type="ECO:0000256" key="3">
    <source>
        <dbReference type="ARBA" id="ARBA00023163"/>
    </source>
</evidence>
<keyword evidence="7" id="KW-1185">Reference proteome</keyword>
<evidence type="ECO:0000256" key="4">
    <source>
        <dbReference type="ARBA" id="ARBA00023242"/>
    </source>
</evidence>
<dbReference type="OrthoDB" id="166375at2759"/>
<dbReference type="PANTHER" id="PTHR13115">
    <property type="entry name" value="RNA POLYMERASE-ASSOCIATED PROTEIN RTF1 HOMOLOG"/>
    <property type="match status" value="1"/>
</dbReference>
<protein>
    <submittedName>
        <fullName evidence="8">RNA polymerase-associated protein RTF1 homolog</fullName>
    </submittedName>
</protein>
<name>A0A6P4J462_DROKI</name>
<evidence type="ECO:0000313" key="7">
    <source>
        <dbReference type="Proteomes" id="UP001652661"/>
    </source>
</evidence>
<dbReference type="InterPro" id="IPR004343">
    <property type="entry name" value="Plus-3_dom"/>
</dbReference>
<comment type="subcellular location">
    <subcellularLocation>
        <location evidence="1">Nucleus</location>
    </subcellularLocation>
</comment>
<feature type="region of interest" description="Disordered" evidence="5">
    <location>
        <begin position="1"/>
        <end position="24"/>
    </location>
</feature>